<evidence type="ECO:0000313" key="1">
    <source>
        <dbReference type="EMBL" id="RKP20842.1"/>
    </source>
</evidence>
<organism evidence="1 2">
    <name type="scientific">Rozella allomycis (strain CSF55)</name>
    <dbReference type="NCBI Taxonomy" id="988480"/>
    <lineage>
        <taxon>Eukaryota</taxon>
        <taxon>Fungi</taxon>
        <taxon>Fungi incertae sedis</taxon>
        <taxon>Cryptomycota</taxon>
        <taxon>Cryptomycota incertae sedis</taxon>
        <taxon>Rozella</taxon>
    </lineage>
</organism>
<protein>
    <submittedName>
        <fullName evidence="1">Uncharacterized protein</fullName>
    </submittedName>
</protein>
<dbReference type="Pfam" id="PF04450">
    <property type="entry name" value="BSP"/>
    <property type="match status" value="1"/>
</dbReference>
<evidence type="ECO:0000313" key="2">
    <source>
        <dbReference type="Proteomes" id="UP000281549"/>
    </source>
</evidence>
<accession>A0A4P9YNK8</accession>
<dbReference type="Proteomes" id="UP000281549">
    <property type="component" value="Unassembled WGS sequence"/>
</dbReference>
<gene>
    <name evidence="1" type="ORF">ROZALSC1DRAFT_27708</name>
</gene>
<sequence>MLQSRPAPDKTTDVMVDDKLRWTLNYFLLLDDDKKKSFTESFDNVNSALTDSAKKKNGKFSFESVASKADIGIIFFDDAHGKDIPVQFTDQALCFVGGKYFGWDSFYCKIKVLDDIKTDPAGFMGVAVHELAHLFQALNSGSGDFKEAIADWHRIDCGFPSEKIEYTIKDALSKKCIDLSYQKGAFFWDFVIKSLNRNILVEYGDRDRSGMGSFESIMKSLTGLDNFDKLCDDYRNHLLKEVGITDGTNNIYPEKYSECKAKGTAPSCTFWPGNTADCDEGWETPGDVKWDKDAMSKGCVVGYRRYCCKRK</sequence>
<dbReference type="InterPro" id="IPR007541">
    <property type="entry name" value="Uncharacterised_BSP"/>
</dbReference>
<dbReference type="EMBL" id="ML005015">
    <property type="protein sequence ID" value="RKP20842.1"/>
    <property type="molecule type" value="Genomic_DNA"/>
</dbReference>
<name>A0A4P9YNK8_ROZAC</name>
<proteinExistence type="predicted"/>
<dbReference type="AlphaFoldDB" id="A0A4P9YNK8"/>
<reference evidence="2" key="1">
    <citation type="journal article" date="2018" name="Nat. Microbiol.">
        <title>Leveraging single-cell genomics to expand the fungal tree of life.</title>
        <authorList>
            <person name="Ahrendt S.R."/>
            <person name="Quandt C.A."/>
            <person name="Ciobanu D."/>
            <person name="Clum A."/>
            <person name="Salamov A."/>
            <person name="Andreopoulos B."/>
            <person name="Cheng J.F."/>
            <person name="Woyke T."/>
            <person name="Pelin A."/>
            <person name="Henrissat B."/>
            <person name="Reynolds N.K."/>
            <person name="Benny G.L."/>
            <person name="Smith M.E."/>
            <person name="James T.Y."/>
            <person name="Grigoriev I.V."/>
        </authorList>
    </citation>
    <scope>NUCLEOTIDE SEQUENCE [LARGE SCALE GENOMIC DNA]</scope>
    <source>
        <strain evidence="2">CSF55</strain>
    </source>
</reference>